<gene>
    <name evidence="1" type="ORF">EV702DRAFT_1081664</name>
</gene>
<reference evidence="1" key="1">
    <citation type="journal article" date="2020" name="New Phytol.">
        <title>Comparative genomics reveals dynamic genome evolution in host specialist ectomycorrhizal fungi.</title>
        <authorList>
            <person name="Lofgren L.A."/>
            <person name="Nguyen N.H."/>
            <person name="Vilgalys R."/>
            <person name="Ruytinx J."/>
            <person name="Liao H.L."/>
            <person name="Branco S."/>
            <person name="Kuo A."/>
            <person name="LaButti K."/>
            <person name="Lipzen A."/>
            <person name="Andreopoulos W."/>
            <person name="Pangilinan J."/>
            <person name="Riley R."/>
            <person name="Hundley H."/>
            <person name="Na H."/>
            <person name="Barry K."/>
            <person name="Grigoriev I.V."/>
            <person name="Stajich J.E."/>
            <person name="Kennedy P.G."/>
        </authorList>
    </citation>
    <scope>NUCLEOTIDE SEQUENCE</scope>
    <source>
        <strain evidence="1">DOB743</strain>
    </source>
</reference>
<dbReference type="InterPro" id="IPR032675">
    <property type="entry name" value="LRR_dom_sf"/>
</dbReference>
<dbReference type="SUPFAM" id="SSF52047">
    <property type="entry name" value="RNI-like"/>
    <property type="match status" value="1"/>
</dbReference>
<dbReference type="AlphaFoldDB" id="A0A9P7D4S0"/>
<evidence type="ECO:0000313" key="1">
    <source>
        <dbReference type="EMBL" id="KAG1780255.1"/>
    </source>
</evidence>
<evidence type="ECO:0000313" key="2">
    <source>
        <dbReference type="Proteomes" id="UP000714275"/>
    </source>
</evidence>
<accession>A0A9P7D4S0</accession>
<organism evidence="1 2">
    <name type="scientific">Suillus placidus</name>
    <dbReference type="NCBI Taxonomy" id="48579"/>
    <lineage>
        <taxon>Eukaryota</taxon>
        <taxon>Fungi</taxon>
        <taxon>Dikarya</taxon>
        <taxon>Basidiomycota</taxon>
        <taxon>Agaricomycotina</taxon>
        <taxon>Agaricomycetes</taxon>
        <taxon>Agaricomycetidae</taxon>
        <taxon>Boletales</taxon>
        <taxon>Suillineae</taxon>
        <taxon>Suillaceae</taxon>
        <taxon>Suillus</taxon>
    </lineage>
</organism>
<protein>
    <recommendedName>
        <fullName evidence="3">F-box domain-containing protein</fullName>
    </recommendedName>
</protein>
<keyword evidence="2" id="KW-1185">Reference proteome</keyword>
<name>A0A9P7D4S0_9AGAM</name>
<evidence type="ECO:0008006" key="3">
    <source>
        <dbReference type="Google" id="ProtNLM"/>
    </source>
</evidence>
<proteinExistence type="predicted"/>
<dbReference type="Gene3D" id="3.80.10.10">
    <property type="entry name" value="Ribonuclease Inhibitor"/>
    <property type="match status" value="1"/>
</dbReference>
<sequence>MHVCLLATEIILHIISHIYGDHNGRAKRATLAALARTCRKFKEPALDSLWKDITGFKPLISCLPEGVSSTNVRGGVTFNRPLSNSEWRLLDRYARRIHSFVVSAYNLDVLNDRVVQALISAPSATPLLSNLRSLVWCDNRERFFPLLLTLFGSTITSMKLGSRSFPPTFASSALLASLGARCPSIRELDCTCRGDSEESSDVIVEALCGLQKLFHLETGVLHTRDLVRMASLPSLKCMHFDLMKYDINETQLNSIPVNFSQLDEVRITSPSHSILYHCLKNIRCLSCRSLKIAINCDPFDDTPTVQLQLYGPLEIADVISLSECFSPALEELILELAYEFNDFNDEDILANRRFALGFDVIAPLLSFSRLTDLRLDWICTSAIDDASLKTLAQSWPQLEIFYFGGFIPWLTPPSLTSIGFIHLIHHCPRLRSIQMSFRACPVDINSETFSETIPNENITILSVGMSPIVDPIDVAYQLRGLLPKLTEVCFLEWRADEFCVPLAFEDYEDGWGRVNESLGVRCD</sequence>
<comment type="caution">
    <text evidence="1">The sequence shown here is derived from an EMBL/GenBank/DDBJ whole genome shotgun (WGS) entry which is preliminary data.</text>
</comment>
<dbReference type="Proteomes" id="UP000714275">
    <property type="component" value="Unassembled WGS sequence"/>
</dbReference>
<dbReference type="OrthoDB" id="3543113at2759"/>
<dbReference type="EMBL" id="JABBWD010000009">
    <property type="protein sequence ID" value="KAG1780255.1"/>
    <property type="molecule type" value="Genomic_DNA"/>
</dbReference>